<gene>
    <name evidence="8" type="ORF">G2W53_025434</name>
</gene>
<keyword evidence="7" id="KW-0812">Transmembrane</keyword>
<proteinExistence type="predicted"/>
<feature type="transmembrane region" description="Helical" evidence="7">
    <location>
        <begin position="23"/>
        <end position="43"/>
    </location>
</feature>
<keyword evidence="7" id="KW-1133">Transmembrane helix</keyword>
<organism evidence="8 9">
    <name type="scientific">Senna tora</name>
    <dbReference type="NCBI Taxonomy" id="362788"/>
    <lineage>
        <taxon>Eukaryota</taxon>
        <taxon>Viridiplantae</taxon>
        <taxon>Streptophyta</taxon>
        <taxon>Embryophyta</taxon>
        <taxon>Tracheophyta</taxon>
        <taxon>Spermatophyta</taxon>
        <taxon>Magnoliopsida</taxon>
        <taxon>eudicotyledons</taxon>
        <taxon>Gunneridae</taxon>
        <taxon>Pentapetalae</taxon>
        <taxon>rosids</taxon>
        <taxon>fabids</taxon>
        <taxon>Fabales</taxon>
        <taxon>Fabaceae</taxon>
        <taxon>Caesalpinioideae</taxon>
        <taxon>Cassia clade</taxon>
        <taxon>Senna</taxon>
    </lineage>
</organism>
<protein>
    <submittedName>
        <fullName evidence="8">Glycosyltransferase BC10-like</fullName>
    </submittedName>
</protein>
<keyword evidence="2" id="KW-0328">Glycosyltransferase</keyword>
<dbReference type="Proteomes" id="UP000634136">
    <property type="component" value="Unassembled WGS sequence"/>
</dbReference>
<dbReference type="InterPro" id="IPR003406">
    <property type="entry name" value="Glyco_trans_14"/>
</dbReference>
<evidence type="ECO:0000313" key="8">
    <source>
        <dbReference type="EMBL" id="KAF7819979.1"/>
    </source>
</evidence>
<dbReference type="GO" id="GO:0016020">
    <property type="term" value="C:membrane"/>
    <property type="evidence" value="ECO:0007669"/>
    <property type="project" value="UniProtKB-SubCell"/>
</dbReference>
<accession>A0A834WK94</accession>
<evidence type="ECO:0000256" key="5">
    <source>
        <dbReference type="ARBA" id="ARBA00023180"/>
    </source>
</evidence>
<dbReference type="InterPro" id="IPR044174">
    <property type="entry name" value="BC10-like"/>
</dbReference>
<keyword evidence="9" id="KW-1185">Reference proteome</keyword>
<reference evidence="8" key="1">
    <citation type="submission" date="2020-09" db="EMBL/GenBank/DDBJ databases">
        <title>Genome-Enabled Discovery of Anthraquinone Biosynthesis in Senna tora.</title>
        <authorList>
            <person name="Kang S.-H."/>
            <person name="Pandey R.P."/>
            <person name="Lee C.-M."/>
            <person name="Sim J.-S."/>
            <person name="Jeong J.-T."/>
            <person name="Choi B.-S."/>
            <person name="Jung M."/>
            <person name="Ginzburg D."/>
            <person name="Zhao K."/>
            <person name="Won S.Y."/>
            <person name="Oh T.-J."/>
            <person name="Yu Y."/>
            <person name="Kim N.-H."/>
            <person name="Lee O.R."/>
            <person name="Lee T.-H."/>
            <person name="Bashyal P."/>
            <person name="Kim T.-S."/>
            <person name="Lee W.-H."/>
            <person name="Kawkins C."/>
            <person name="Kim C.-K."/>
            <person name="Kim J.S."/>
            <person name="Ahn B.O."/>
            <person name="Rhee S.Y."/>
            <person name="Sohng J.K."/>
        </authorList>
    </citation>
    <scope>NUCLEOTIDE SEQUENCE</scope>
    <source>
        <tissue evidence="8">Leaf</tissue>
    </source>
</reference>
<evidence type="ECO:0000256" key="2">
    <source>
        <dbReference type="ARBA" id="ARBA00022676"/>
    </source>
</evidence>
<sequence length="320" mass="36648">MELSPTPSQWISKPFNIMNINHIYHLVFFTIGISLGIVTTLYFKSFSFQLQYFLNYHVTTPSSSSPLPQYYQPPAPPASAPDSSVSNTASNSMTRSKVFDLVHNMSDQELFLKAIEVEEGMKSNTSIPKVAFLFLAKGALPLGPLWEKFFKGNEDAERRLLANALVDDPSNERFVLLSESCIPLFNFTTIYTYLLRSSLSFLNIFDDPRKPGRGRYNPLMSPAINLTQWRKGSQWFELHRNLAFSVVSDTKYYPIFQKYCLPPCYMDEHYIPTFVHMMYGGMNSNRSVTFVDWSRGGPHPRKFGWGDVTDELLNGMSLRF</sequence>
<evidence type="ECO:0000256" key="7">
    <source>
        <dbReference type="SAM" id="Phobius"/>
    </source>
</evidence>
<comment type="caution">
    <text evidence="8">The sequence shown here is derived from an EMBL/GenBank/DDBJ whole genome shotgun (WGS) entry which is preliminary data.</text>
</comment>
<evidence type="ECO:0000256" key="6">
    <source>
        <dbReference type="SAM" id="MobiDB-lite"/>
    </source>
</evidence>
<name>A0A834WK94_9FABA</name>
<dbReference type="OrthoDB" id="191334at2759"/>
<keyword evidence="4 7" id="KW-0472">Membrane</keyword>
<evidence type="ECO:0000256" key="3">
    <source>
        <dbReference type="ARBA" id="ARBA00022679"/>
    </source>
</evidence>
<keyword evidence="3 8" id="KW-0808">Transferase</keyword>
<evidence type="ECO:0000256" key="1">
    <source>
        <dbReference type="ARBA" id="ARBA00004606"/>
    </source>
</evidence>
<evidence type="ECO:0000256" key="4">
    <source>
        <dbReference type="ARBA" id="ARBA00023136"/>
    </source>
</evidence>
<dbReference type="GO" id="GO:0016757">
    <property type="term" value="F:glycosyltransferase activity"/>
    <property type="evidence" value="ECO:0007669"/>
    <property type="project" value="UniProtKB-KW"/>
</dbReference>
<comment type="subcellular location">
    <subcellularLocation>
        <location evidence="1">Membrane</location>
        <topology evidence="1">Single-pass type II membrane protein</topology>
    </subcellularLocation>
</comment>
<feature type="region of interest" description="Disordered" evidence="6">
    <location>
        <begin position="67"/>
        <end position="89"/>
    </location>
</feature>
<dbReference type="AlphaFoldDB" id="A0A834WK94"/>
<keyword evidence="5" id="KW-0325">Glycoprotein</keyword>
<evidence type="ECO:0000313" key="9">
    <source>
        <dbReference type="Proteomes" id="UP000634136"/>
    </source>
</evidence>
<dbReference type="Pfam" id="PF02485">
    <property type="entry name" value="Branch"/>
    <property type="match status" value="1"/>
</dbReference>
<dbReference type="EMBL" id="JAAIUW010000008">
    <property type="protein sequence ID" value="KAF7819979.1"/>
    <property type="molecule type" value="Genomic_DNA"/>
</dbReference>
<dbReference type="PANTHER" id="PTHR31042">
    <property type="entry name" value="CORE-2/I-BRANCHING BETA-1,6-N-ACETYLGLUCOSAMINYLTRANSFERASE FAMILY PROTEIN-RELATED"/>
    <property type="match status" value="1"/>
</dbReference>
<dbReference type="PANTHER" id="PTHR31042:SF77">
    <property type="entry name" value="GLYCOSYLTRANSFERASE"/>
    <property type="match status" value="1"/>
</dbReference>